<evidence type="ECO:0000313" key="2">
    <source>
        <dbReference type="EMBL" id="CAK0897916.1"/>
    </source>
</evidence>
<feature type="region of interest" description="Disordered" evidence="1">
    <location>
        <begin position="65"/>
        <end position="105"/>
    </location>
</feature>
<reference evidence="2" key="1">
    <citation type="submission" date="2023-10" db="EMBL/GenBank/DDBJ databases">
        <authorList>
            <person name="Chen Y."/>
            <person name="Shah S."/>
            <person name="Dougan E. K."/>
            <person name="Thang M."/>
            <person name="Chan C."/>
        </authorList>
    </citation>
    <scope>NUCLEOTIDE SEQUENCE [LARGE SCALE GENOMIC DNA]</scope>
</reference>
<gene>
    <name evidence="2" type="ORF">PCOR1329_LOCUS75961</name>
</gene>
<proteinExistence type="predicted"/>
<name>A0ABN9XEK1_9DINO</name>
<accession>A0ABN9XEK1</accession>
<dbReference type="Proteomes" id="UP001189429">
    <property type="component" value="Unassembled WGS sequence"/>
</dbReference>
<sequence>MSLAPRRVASNCFDSIARWHFASFFPRPWSRDSVHEQFGSPPQRLRPRAVVFSISATFFCAARNNGRSKARRTRPREAWEPPPALRAPRALRRAARPPGLPRPGA</sequence>
<organism evidence="2 3">
    <name type="scientific">Prorocentrum cordatum</name>
    <dbReference type="NCBI Taxonomy" id="2364126"/>
    <lineage>
        <taxon>Eukaryota</taxon>
        <taxon>Sar</taxon>
        <taxon>Alveolata</taxon>
        <taxon>Dinophyceae</taxon>
        <taxon>Prorocentrales</taxon>
        <taxon>Prorocentraceae</taxon>
        <taxon>Prorocentrum</taxon>
    </lineage>
</organism>
<evidence type="ECO:0000256" key="1">
    <source>
        <dbReference type="SAM" id="MobiDB-lite"/>
    </source>
</evidence>
<protein>
    <submittedName>
        <fullName evidence="2">Uncharacterized protein</fullName>
    </submittedName>
</protein>
<dbReference type="EMBL" id="CAUYUJ010020401">
    <property type="protein sequence ID" value="CAK0897916.1"/>
    <property type="molecule type" value="Genomic_DNA"/>
</dbReference>
<keyword evidence="3" id="KW-1185">Reference proteome</keyword>
<comment type="caution">
    <text evidence="2">The sequence shown here is derived from an EMBL/GenBank/DDBJ whole genome shotgun (WGS) entry which is preliminary data.</text>
</comment>
<evidence type="ECO:0000313" key="3">
    <source>
        <dbReference type="Proteomes" id="UP001189429"/>
    </source>
</evidence>